<evidence type="ECO:0000313" key="4">
    <source>
        <dbReference type="EMBL" id="KAK8841793.1"/>
    </source>
</evidence>
<evidence type="ECO:0000259" key="3">
    <source>
        <dbReference type="PROSITE" id="PS51468"/>
    </source>
</evidence>
<organism evidence="4 5">
    <name type="scientific">Tritrichomonas musculus</name>
    <dbReference type="NCBI Taxonomy" id="1915356"/>
    <lineage>
        <taxon>Eukaryota</taxon>
        <taxon>Metamonada</taxon>
        <taxon>Parabasalia</taxon>
        <taxon>Tritrichomonadida</taxon>
        <taxon>Tritrichomonadidae</taxon>
        <taxon>Tritrichomonas</taxon>
    </lineage>
</organism>
<dbReference type="InterPro" id="IPR002035">
    <property type="entry name" value="VWF_A"/>
</dbReference>
<feature type="compositionally biased region" description="Acidic residues" evidence="1">
    <location>
        <begin position="613"/>
        <end position="632"/>
    </location>
</feature>
<gene>
    <name evidence="4" type="ORF">M9Y10_026742</name>
</gene>
<dbReference type="EMBL" id="JAPFFF010000040">
    <property type="protein sequence ID" value="KAK8841793.1"/>
    <property type="molecule type" value="Genomic_DNA"/>
</dbReference>
<feature type="domain" description="VWFA" evidence="2">
    <location>
        <begin position="262"/>
        <end position="440"/>
    </location>
</feature>
<dbReference type="SUPFAM" id="SSF53300">
    <property type="entry name" value="vWA-like"/>
    <property type="match status" value="1"/>
</dbReference>
<evidence type="ECO:0000259" key="2">
    <source>
        <dbReference type="PROSITE" id="PS50234"/>
    </source>
</evidence>
<dbReference type="Pfam" id="PF08487">
    <property type="entry name" value="VIT"/>
    <property type="match status" value="1"/>
</dbReference>
<dbReference type="Gene3D" id="3.40.50.410">
    <property type="entry name" value="von Willebrand factor, type A domain"/>
    <property type="match status" value="1"/>
</dbReference>
<feature type="region of interest" description="Disordered" evidence="1">
    <location>
        <begin position="609"/>
        <end position="632"/>
    </location>
</feature>
<dbReference type="InterPro" id="IPR013694">
    <property type="entry name" value="VIT"/>
</dbReference>
<accession>A0ABR2H6F6</accession>
<dbReference type="Proteomes" id="UP001470230">
    <property type="component" value="Unassembled WGS sequence"/>
</dbReference>
<feature type="domain" description="VIT" evidence="3">
    <location>
        <begin position="3"/>
        <end position="131"/>
    </location>
</feature>
<dbReference type="InterPro" id="IPR036465">
    <property type="entry name" value="vWFA_dom_sf"/>
</dbReference>
<dbReference type="PANTHER" id="PTHR45737">
    <property type="entry name" value="VON WILLEBRAND FACTOR A DOMAIN-CONTAINING PROTEIN 5A"/>
    <property type="match status" value="1"/>
</dbReference>
<reference evidence="4 5" key="1">
    <citation type="submission" date="2024-04" db="EMBL/GenBank/DDBJ databases">
        <title>Tritrichomonas musculus Genome.</title>
        <authorList>
            <person name="Alves-Ferreira E."/>
            <person name="Grigg M."/>
            <person name="Lorenzi H."/>
            <person name="Galac M."/>
        </authorList>
    </citation>
    <scope>NUCLEOTIDE SEQUENCE [LARGE SCALE GENOMIC DNA]</scope>
    <source>
        <strain evidence="4 5">EAF2021</strain>
    </source>
</reference>
<protein>
    <submittedName>
        <fullName evidence="4">von Willebrand factor A domain-containing protein 5A</fullName>
    </submittedName>
</protein>
<dbReference type="PROSITE" id="PS51468">
    <property type="entry name" value="VIT"/>
    <property type="match status" value="1"/>
</dbReference>
<proteinExistence type="predicted"/>
<keyword evidence="5" id="KW-1185">Reference proteome</keyword>
<evidence type="ECO:0000313" key="5">
    <source>
        <dbReference type="Proteomes" id="UP001470230"/>
    </source>
</evidence>
<dbReference type="SMART" id="SM00327">
    <property type="entry name" value="VWA"/>
    <property type="match status" value="1"/>
</dbReference>
<dbReference type="PANTHER" id="PTHR45737:SF6">
    <property type="entry name" value="VON WILLEBRAND FACTOR A DOMAIN-CONTAINING PROTEIN 5A"/>
    <property type="match status" value="1"/>
</dbReference>
<sequence length="743" mass="83785">MSFGSCCVLQGNNYLKMKPKAIEILGVQKGLILNFEVKQIFQHSQPQPQEISYIFPDDFKMCIYDLKFAVGDKIIKPELKAKNEALETYKEAISEGKTAIYGANIANGLNEFKLGNLPPKTECKVILKIAFCANQINENSFYVKFPLDVYTPYGSVECLDIKKNFSLMLHSESDKIKKITSNVVNGVFDENTKTFSISKKIINKDNENSIIITFETVEQLENSVMIAPNDEDSSYDFCSLLISPNKEIFETQKDETMLQEREFIFVVDCSGSMRGPSIINAAECLEIIIRSLPQNSFFNVILFGSSYTKLFENSQPYNNETSTKAISKAQNLKADLGGTNIYDPLQDIFRTKPKYGQRQVFILTDGEVENTSQVLNLVEQKANENRCFSIGLGRGCDAGLIEGIARVSNGKCDFVQEGDLISEKLIPQLQSSFSQFIHQISIHIAGDTNNSFEVVPFPIPRITLNNIVPLFLRNKKENGKDNSFSKGFLLSGVIGKETVEFPIDNVESLQNIQEDEYGCSRGFNIGKAIMALFAYKQIQNITVQGDLSNEQISKIVDLSISSGILTAYTGYVGMVEPSQEAKTKSERVKMMRYVCFCVAPPREYFHPFVESSFPDDDNDNDDDDDDDDDNYDEILTFDSQKNSSFNLMSIIRCQNSEGFWEDLNEIKTITGININHIDKIKVNDPSLETKCIATFVAIAAIHIRSADKKNTWKMIEQKAIDWLKKTLPQCNINEIMKEIEKFA</sequence>
<dbReference type="Pfam" id="PF13768">
    <property type="entry name" value="VWA_3"/>
    <property type="match status" value="1"/>
</dbReference>
<comment type="caution">
    <text evidence="4">The sequence shown here is derived from an EMBL/GenBank/DDBJ whole genome shotgun (WGS) entry which is preliminary data.</text>
</comment>
<dbReference type="PROSITE" id="PS50234">
    <property type="entry name" value="VWFA"/>
    <property type="match status" value="1"/>
</dbReference>
<evidence type="ECO:0000256" key="1">
    <source>
        <dbReference type="SAM" id="MobiDB-lite"/>
    </source>
</evidence>
<name>A0ABR2H6F6_9EUKA</name>